<dbReference type="Proteomes" id="UP000009235">
    <property type="component" value="Chromosome"/>
</dbReference>
<dbReference type="KEGG" id="asd:AS9A_4091"/>
<evidence type="ECO:0000313" key="2">
    <source>
        <dbReference type="Proteomes" id="UP000009235"/>
    </source>
</evidence>
<evidence type="ECO:0000313" key="1">
    <source>
        <dbReference type="EMBL" id="AEF42525.1"/>
    </source>
</evidence>
<dbReference type="HOGENOM" id="CLU_2679573_0_0_11"/>
<organism evidence="1 2">
    <name type="scientific">Hoyosella subflava (strain DSM 45089 / JCM 17490 / NBRC 109087 / DQS3-9A1)</name>
    <name type="common">Amycolicicoccus subflavus</name>
    <dbReference type="NCBI Taxonomy" id="443218"/>
    <lineage>
        <taxon>Bacteria</taxon>
        <taxon>Bacillati</taxon>
        <taxon>Actinomycetota</taxon>
        <taxon>Actinomycetes</taxon>
        <taxon>Mycobacteriales</taxon>
        <taxon>Hoyosellaceae</taxon>
        <taxon>Hoyosella</taxon>
    </lineage>
</organism>
<keyword evidence="2" id="KW-1185">Reference proteome</keyword>
<dbReference type="EMBL" id="CP002786">
    <property type="protein sequence ID" value="AEF42525.1"/>
    <property type="molecule type" value="Genomic_DNA"/>
</dbReference>
<gene>
    <name evidence="1" type="ordered locus">AS9A_4091</name>
</gene>
<sequence>MNLIERDVPHWQAMYQGSGDMAQNSIRTLLALIDCQRAQYVAIFCTQLFPLSSGHVAIRPQPNELPRPAIALAS</sequence>
<accession>F6EJB0</accession>
<protein>
    <submittedName>
        <fullName evidence="1">Uncharacterized protein</fullName>
    </submittedName>
</protein>
<reference evidence="1 2" key="1">
    <citation type="journal article" date="2011" name="J. Bacteriol.">
        <title>Complete genome sequence of Amycolicicoccus subflavus DQS3-9A1T, an actinomycete isolated from crude oil-polluted soil.</title>
        <authorList>
            <person name="Cai M."/>
            <person name="Chen W.M."/>
            <person name="Nie Y."/>
            <person name="Chi C.Q."/>
            <person name="Wang Y.N."/>
            <person name="Tang Y.Q."/>
            <person name="Li G.Y."/>
            <person name="Wu X.L."/>
        </authorList>
    </citation>
    <scope>NUCLEOTIDE SEQUENCE [LARGE SCALE GENOMIC DNA]</scope>
    <source>
        <strain evidence="2">DSM 45089 / DQS3-9A1</strain>
    </source>
</reference>
<name>F6EJB0_HOYSD</name>
<proteinExistence type="predicted"/>
<dbReference type="AlphaFoldDB" id="F6EJB0"/>